<keyword evidence="7" id="KW-0539">Nucleus</keyword>
<comment type="caution">
    <text evidence="12">The sequence shown here is derived from an EMBL/GenBank/DDBJ whole genome shotgun (WGS) entry which is preliminary data.</text>
</comment>
<keyword evidence="4" id="KW-0378">Hydrolase</keyword>
<evidence type="ECO:0000256" key="2">
    <source>
        <dbReference type="ARBA" id="ARBA00022722"/>
    </source>
</evidence>
<evidence type="ECO:0000256" key="1">
    <source>
        <dbReference type="ARBA" id="ARBA00004123"/>
    </source>
</evidence>
<keyword evidence="2" id="KW-0540">Nuclease</keyword>
<feature type="compositionally biased region" description="Polar residues" evidence="10">
    <location>
        <begin position="113"/>
        <end position="125"/>
    </location>
</feature>
<dbReference type="PANTHER" id="PTHR13620:SF109">
    <property type="entry name" value="3'-5' EXONUCLEASE"/>
    <property type="match status" value="1"/>
</dbReference>
<dbReference type="OrthoDB" id="1920326at2759"/>
<evidence type="ECO:0000313" key="12">
    <source>
        <dbReference type="EMBL" id="GJJ76448.1"/>
    </source>
</evidence>
<dbReference type="GO" id="GO:0006139">
    <property type="term" value="P:nucleobase-containing compound metabolic process"/>
    <property type="evidence" value="ECO:0007669"/>
    <property type="project" value="InterPro"/>
</dbReference>
<reference evidence="12" key="2">
    <citation type="journal article" date="2022" name="Microbiol. Resour. Announc.">
        <title>Whole-Genome Sequence of Entomortierella parvispora E1425, a Mucoromycotan Fungus Associated with Burkholderiaceae-Related Endosymbiotic Bacteria.</title>
        <authorList>
            <person name="Herlambang A."/>
            <person name="Guo Y."/>
            <person name="Takashima Y."/>
            <person name="Narisawa K."/>
            <person name="Ohta H."/>
            <person name="Nishizawa T."/>
        </authorList>
    </citation>
    <scope>NUCLEOTIDE SEQUENCE</scope>
    <source>
        <strain evidence="12">E1425</strain>
    </source>
</reference>
<dbReference type="GO" id="GO:0005634">
    <property type="term" value="C:nucleus"/>
    <property type="evidence" value="ECO:0007669"/>
    <property type="project" value="UniProtKB-SubCell"/>
</dbReference>
<dbReference type="InterPro" id="IPR051132">
    <property type="entry name" value="3-5_Exonuclease_domain"/>
</dbReference>
<evidence type="ECO:0000256" key="3">
    <source>
        <dbReference type="ARBA" id="ARBA00022723"/>
    </source>
</evidence>
<dbReference type="GO" id="GO:0008408">
    <property type="term" value="F:3'-5' exonuclease activity"/>
    <property type="evidence" value="ECO:0007669"/>
    <property type="project" value="InterPro"/>
</dbReference>
<dbReference type="SUPFAM" id="SSF53098">
    <property type="entry name" value="Ribonuclease H-like"/>
    <property type="match status" value="1"/>
</dbReference>
<keyword evidence="3" id="KW-0479">Metal-binding</keyword>
<dbReference type="PANTHER" id="PTHR13620">
    <property type="entry name" value="3-5 EXONUCLEASE"/>
    <property type="match status" value="1"/>
</dbReference>
<feature type="compositionally biased region" description="Polar residues" evidence="10">
    <location>
        <begin position="468"/>
        <end position="483"/>
    </location>
</feature>
<dbReference type="InterPro" id="IPR012337">
    <property type="entry name" value="RNaseH-like_sf"/>
</dbReference>
<gene>
    <name evidence="12" type="ORF">EMPS_08807</name>
</gene>
<evidence type="ECO:0000259" key="11">
    <source>
        <dbReference type="Pfam" id="PF01612"/>
    </source>
</evidence>
<feature type="region of interest" description="Disordered" evidence="10">
    <location>
        <begin position="200"/>
        <end position="245"/>
    </location>
</feature>
<evidence type="ECO:0000256" key="5">
    <source>
        <dbReference type="ARBA" id="ARBA00022839"/>
    </source>
</evidence>
<dbReference type="Gene3D" id="3.30.420.10">
    <property type="entry name" value="Ribonuclease H-like superfamily/Ribonuclease H"/>
    <property type="match status" value="1"/>
</dbReference>
<feature type="compositionally biased region" description="Basic and acidic residues" evidence="10">
    <location>
        <begin position="538"/>
        <end position="551"/>
    </location>
</feature>
<keyword evidence="5" id="KW-0269">Exonuclease</keyword>
<feature type="region of interest" description="Disordered" evidence="10">
    <location>
        <begin position="526"/>
        <end position="552"/>
    </location>
</feature>
<keyword evidence="6" id="KW-0460">Magnesium</keyword>
<dbReference type="InterPro" id="IPR002562">
    <property type="entry name" value="3'-5'_exonuclease_dom"/>
</dbReference>
<reference evidence="12" key="1">
    <citation type="submission" date="2021-11" db="EMBL/GenBank/DDBJ databases">
        <authorList>
            <person name="Herlambang A."/>
            <person name="Guo Y."/>
            <person name="Takashima Y."/>
            <person name="Nishizawa T."/>
        </authorList>
    </citation>
    <scope>NUCLEOTIDE SEQUENCE</scope>
    <source>
        <strain evidence="12">E1425</strain>
    </source>
</reference>
<dbReference type="AlphaFoldDB" id="A0A9P3LZQ3"/>
<feature type="compositionally biased region" description="Low complexity" evidence="10">
    <location>
        <begin position="78"/>
        <end position="93"/>
    </location>
</feature>
<protein>
    <recommendedName>
        <fullName evidence="8">3'-5' exonuclease</fullName>
    </recommendedName>
    <alternativeName>
        <fullName evidence="9">Werner Syndrome-like exonuclease</fullName>
    </alternativeName>
</protein>
<dbReference type="GO" id="GO:0003676">
    <property type="term" value="F:nucleic acid binding"/>
    <property type="evidence" value="ECO:0007669"/>
    <property type="project" value="InterPro"/>
</dbReference>
<dbReference type="EMBL" id="BQFW01000012">
    <property type="protein sequence ID" value="GJJ76448.1"/>
    <property type="molecule type" value="Genomic_DNA"/>
</dbReference>
<dbReference type="InterPro" id="IPR036397">
    <property type="entry name" value="RNaseH_sf"/>
</dbReference>
<organism evidence="12 13">
    <name type="scientific">Entomortierella parvispora</name>
    <dbReference type="NCBI Taxonomy" id="205924"/>
    <lineage>
        <taxon>Eukaryota</taxon>
        <taxon>Fungi</taxon>
        <taxon>Fungi incertae sedis</taxon>
        <taxon>Mucoromycota</taxon>
        <taxon>Mortierellomycotina</taxon>
        <taxon>Mortierellomycetes</taxon>
        <taxon>Mortierellales</taxon>
        <taxon>Mortierellaceae</taxon>
        <taxon>Entomortierella</taxon>
    </lineage>
</organism>
<feature type="region of interest" description="Disordered" evidence="10">
    <location>
        <begin position="460"/>
        <end position="490"/>
    </location>
</feature>
<evidence type="ECO:0000313" key="13">
    <source>
        <dbReference type="Proteomes" id="UP000827284"/>
    </source>
</evidence>
<evidence type="ECO:0000256" key="9">
    <source>
        <dbReference type="ARBA" id="ARBA00042761"/>
    </source>
</evidence>
<name>A0A9P3LZQ3_9FUNG</name>
<sequence>MLTITNQLVHHRSRLHQCLGRGHPSSGPSWPFNETIIRTLKTRPVLSTATESGTGVASVKTGTSTKVDTVKAKPRVSATKAAPTPLETAAAAKSSGSRVRSAPKKSLEPPTPTTALSGASRKTVSTTREKKTAKRTAVSAVRRVATLSPARPADPSVVMSPILSSSLQDQGRVVTSTVRINTSSRSGGSSQSRVINAGAMRVSSSSTTRTAPLEKAQPTISSAVTTSRATPVPSENNPEAPLPFLNFRTNSSRDLMYTKNEEEANQWLASNTTRMWAMDAEWKPFGGHKRQGKMAMVQLGDDKTVFLFHIIHMRSFPKELARILQDRRILKVGINIRNDGYKLFKDWGVACSSIVELGAVSNQLQDDLSDQRNVRSMDTLTREHLGHAVEKVTMTRMGNWETRYLTASQIDYAANDAFVTYEIANQLKKLQSLRPDHEFTLPLATVHKNGSTTLIVRGTLQEREDRAATSSDVLKSTENSNPMTPGKLLNDYPYAEANAKTKKTKPAWASSPTPVGAIKAFKYGNWMSKSSTPPSRKTAPERTSPSDKSDGDFLGLELGGRSETVIIKATPYNNRAVASGGLFRITDYNFQKVDTPSMPENGGNAGDCKGDIYFPSQLLPESLEGKDILERNQVVWSGAGGGRDLSEDAIVDEEETSVWYLNQNQALYASLVSSALEDGKDDSKKK</sequence>
<dbReference type="GO" id="GO:0046872">
    <property type="term" value="F:metal ion binding"/>
    <property type="evidence" value="ECO:0007669"/>
    <property type="project" value="UniProtKB-KW"/>
</dbReference>
<evidence type="ECO:0000256" key="7">
    <source>
        <dbReference type="ARBA" id="ARBA00023242"/>
    </source>
</evidence>
<evidence type="ECO:0000256" key="6">
    <source>
        <dbReference type="ARBA" id="ARBA00022842"/>
    </source>
</evidence>
<evidence type="ECO:0000256" key="8">
    <source>
        <dbReference type="ARBA" id="ARBA00040531"/>
    </source>
</evidence>
<keyword evidence="13" id="KW-1185">Reference proteome</keyword>
<feature type="region of interest" description="Disordered" evidence="10">
    <location>
        <begin position="70"/>
        <end position="136"/>
    </location>
</feature>
<dbReference type="CDD" id="cd06141">
    <property type="entry name" value="WRN_exo"/>
    <property type="match status" value="1"/>
</dbReference>
<accession>A0A9P3LZQ3</accession>
<comment type="subcellular location">
    <subcellularLocation>
        <location evidence="1">Nucleus</location>
    </subcellularLocation>
</comment>
<feature type="domain" description="3'-5' exonuclease" evidence="11">
    <location>
        <begin position="272"/>
        <end position="429"/>
    </location>
</feature>
<dbReference type="Proteomes" id="UP000827284">
    <property type="component" value="Unassembled WGS sequence"/>
</dbReference>
<evidence type="ECO:0000256" key="4">
    <source>
        <dbReference type="ARBA" id="ARBA00022801"/>
    </source>
</evidence>
<feature type="compositionally biased region" description="Polar residues" evidence="10">
    <location>
        <begin position="218"/>
        <end position="237"/>
    </location>
</feature>
<evidence type="ECO:0000256" key="10">
    <source>
        <dbReference type="SAM" id="MobiDB-lite"/>
    </source>
</evidence>
<proteinExistence type="predicted"/>
<dbReference type="Pfam" id="PF01612">
    <property type="entry name" value="DNA_pol_A_exo1"/>
    <property type="match status" value="1"/>
</dbReference>